<reference evidence="1" key="1">
    <citation type="journal article" date="2021" name="Proc. Natl. Acad. Sci. U.S.A.">
        <title>A Catalog of Tens of Thousands of Viruses from Human Metagenomes Reveals Hidden Associations with Chronic Diseases.</title>
        <authorList>
            <person name="Tisza M.J."/>
            <person name="Buck C.B."/>
        </authorList>
    </citation>
    <scope>NUCLEOTIDE SEQUENCE</scope>
    <source>
        <strain evidence="1">CtUL28</strain>
    </source>
</reference>
<evidence type="ECO:0000313" key="1">
    <source>
        <dbReference type="EMBL" id="DAD86212.1"/>
    </source>
</evidence>
<proteinExistence type="predicted"/>
<name>A0A8S5MVI7_9CAUD</name>
<organism evidence="1">
    <name type="scientific">Caudovirales sp. ctUL28</name>
    <dbReference type="NCBI Taxonomy" id="2826778"/>
    <lineage>
        <taxon>Viruses</taxon>
        <taxon>Duplodnaviria</taxon>
        <taxon>Heunggongvirae</taxon>
        <taxon>Uroviricota</taxon>
        <taxon>Caudoviricetes</taxon>
    </lineage>
</organism>
<dbReference type="EMBL" id="BK014996">
    <property type="protein sequence ID" value="DAD86212.1"/>
    <property type="molecule type" value="Genomic_DNA"/>
</dbReference>
<protein>
    <submittedName>
        <fullName evidence="1">Uncharacterized protein</fullName>
    </submittedName>
</protein>
<accession>A0A8S5MVI7</accession>
<sequence length="99" mass="11499">MIIIQTESGAIVTDPKEIYIDKDLDGHLHIYADLSGTDRVKAVKLTVFDYSKEDLGQMLKTMYKTMNNWLFMDGCPYYVISMKEVLDIMKQDRMEVSHD</sequence>